<dbReference type="InterPro" id="IPR002376">
    <property type="entry name" value="Formyl_transf_N"/>
</dbReference>
<evidence type="ECO:0000256" key="3">
    <source>
        <dbReference type="ARBA" id="ARBA00022679"/>
    </source>
</evidence>
<keyword evidence="3 5" id="KW-0808">Transferase</keyword>
<evidence type="ECO:0000256" key="1">
    <source>
        <dbReference type="ARBA" id="ARBA00010699"/>
    </source>
</evidence>
<comment type="caution">
    <text evidence="8">The sequence shown here is derived from an EMBL/GenBank/DDBJ whole genome shotgun (WGS) entry which is preliminary data.</text>
</comment>
<name>A0A269TJJ0_9BACT</name>
<dbReference type="GO" id="GO:0005829">
    <property type="term" value="C:cytosol"/>
    <property type="evidence" value="ECO:0007669"/>
    <property type="project" value="TreeGrafter"/>
</dbReference>
<comment type="similarity">
    <text evidence="1 5">Belongs to the Fmt family.</text>
</comment>
<dbReference type="GO" id="GO:0004479">
    <property type="term" value="F:methionyl-tRNA formyltransferase activity"/>
    <property type="evidence" value="ECO:0007669"/>
    <property type="project" value="UniProtKB-UniRule"/>
</dbReference>
<dbReference type="SUPFAM" id="SSF50486">
    <property type="entry name" value="FMT C-terminal domain-like"/>
    <property type="match status" value="1"/>
</dbReference>
<evidence type="ECO:0000259" key="7">
    <source>
        <dbReference type="Pfam" id="PF02911"/>
    </source>
</evidence>
<dbReference type="Gene3D" id="3.40.50.12230">
    <property type="match status" value="1"/>
</dbReference>
<dbReference type="InterPro" id="IPR011034">
    <property type="entry name" value="Formyl_transferase-like_C_sf"/>
</dbReference>
<dbReference type="Pfam" id="PF00551">
    <property type="entry name" value="Formyl_trans_N"/>
    <property type="match status" value="1"/>
</dbReference>
<dbReference type="InterPro" id="IPR005793">
    <property type="entry name" value="Formyl_trans_C"/>
</dbReference>
<dbReference type="InterPro" id="IPR001555">
    <property type="entry name" value="GART_AS"/>
</dbReference>
<dbReference type="SUPFAM" id="SSF53328">
    <property type="entry name" value="Formyltransferase"/>
    <property type="match status" value="1"/>
</dbReference>
<organism evidence="8 9">
    <name type="scientific">Mycoplasmopsis agassizii</name>
    <dbReference type="NCBI Taxonomy" id="33922"/>
    <lineage>
        <taxon>Bacteria</taxon>
        <taxon>Bacillati</taxon>
        <taxon>Mycoplasmatota</taxon>
        <taxon>Mycoplasmoidales</taxon>
        <taxon>Metamycoplasmataceae</taxon>
        <taxon>Mycoplasmopsis</taxon>
    </lineage>
</organism>
<dbReference type="OrthoDB" id="9802815at2"/>
<dbReference type="AlphaFoldDB" id="A0A269TJJ0"/>
<sequence>MIGKKVDKLKIVLAGTGDFAYPSFKKVIENFEVIAIITQPDKPAGRGLNLKHNKVKELASFYNIQLFNPEKIGTIYEELKKLDFDIFLTASYGQYIPMKILELAKLASLNIHGSLLPKYRGAAPIQYSLLNGDVFSGLSLIYMSKEMDAGNILKVTKYQIKETDVADDLFKELAVLASENIVQWLVDFKTGNFSEIIQNIDEVILSPKLQKSDAELDLENFSNEQLINKIRAFATNPGAFLMFNHKRVKVNFALENPEILNEKIRRHPSLIKVKTRDSFIYLTDYQFEGKKRIKIYPTNN</sequence>
<keyword evidence="4 5" id="KW-0648">Protein biosynthesis</keyword>
<dbReference type="InterPro" id="IPR036477">
    <property type="entry name" value="Formyl_transf_N_sf"/>
</dbReference>
<evidence type="ECO:0000313" key="9">
    <source>
        <dbReference type="Proteomes" id="UP000216943"/>
    </source>
</evidence>
<feature type="binding site" evidence="5">
    <location>
        <begin position="114"/>
        <end position="117"/>
    </location>
    <ligand>
        <name>(6S)-5,6,7,8-tetrahydrofolate</name>
        <dbReference type="ChEBI" id="CHEBI:57453"/>
    </ligand>
</feature>
<comment type="function">
    <text evidence="5">Attaches a formyl group to the free amino group of methionyl-tRNA(fMet). The formyl group appears to play a dual role in the initiator identity of N-formylmethionyl-tRNA by promoting its recognition by IF2 and preventing the misappropriation of this tRNA by the elongation apparatus.</text>
</comment>
<dbReference type="CDD" id="cd08646">
    <property type="entry name" value="FMT_core_Met-tRNA-FMT_N"/>
    <property type="match status" value="1"/>
</dbReference>
<evidence type="ECO:0000259" key="6">
    <source>
        <dbReference type="Pfam" id="PF00551"/>
    </source>
</evidence>
<gene>
    <name evidence="5 8" type="primary">fmt</name>
    <name evidence="8" type="ORF">CJJ23_04735</name>
</gene>
<evidence type="ECO:0000313" key="8">
    <source>
        <dbReference type="EMBL" id="PAK20905.1"/>
    </source>
</evidence>
<dbReference type="InterPro" id="IPR041711">
    <property type="entry name" value="Met-tRNA-FMT_N"/>
</dbReference>
<evidence type="ECO:0000256" key="2">
    <source>
        <dbReference type="ARBA" id="ARBA00012261"/>
    </source>
</evidence>
<dbReference type="InterPro" id="IPR005794">
    <property type="entry name" value="Fmt"/>
</dbReference>
<dbReference type="EMBL" id="NQNY01000020">
    <property type="protein sequence ID" value="PAK20905.1"/>
    <property type="molecule type" value="Genomic_DNA"/>
</dbReference>
<evidence type="ECO:0000256" key="5">
    <source>
        <dbReference type="HAMAP-Rule" id="MF_00182"/>
    </source>
</evidence>
<protein>
    <recommendedName>
        <fullName evidence="2 5">Methionyl-tRNA formyltransferase</fullName>
        <ecNumber evidence="2 5">2.1.2.9</ecNumber>
    </recommendedName>
</protein>
<dbReference type="PROSITE" id="PS00373">
    <property type="entry name" value="GART"/>
    <property type="match status" value="1"/>
</dbReference>
<dbReference type="CDD" id="cd08704">
    <property type="entry name" value="Met_tRNA_FMT_C"/>
    <property type="match status" value="1"/>
</dbReference>
<reference evidence="9" key="1">
    <citation type="submission" date="2017-08" db="EMBL/GenBank/DDBJ databases">
        <authorList>
            <person name="Alvarez-Ponce D."/>
            <person name="Weitzman C.L."/>
            <person name="Tillett R.L."/>
            <person name="Sandmeier F.C."/>
            <person name="Tracy C.R."/>
        </authorList>
    </citation>
    <scope>NUCLEOTIDE SEQUENCE [LARGE SCALE GENOMIC DNA]</scope>
    <source>
        <strain evidence="9">723</strain>
    </source>
</reference>
<dbReference type="Proteomes" id="UP000216943">
    <property type="component" value="Unassembled WGS sequence"/>
</dbReference>
<dbReference type="HAMAP" id="MF_00182">
    <property type="entry name" value="Formyl_trans"/>
    <property type="match status" value="1"/>
</dbReference>
<dbReference type="Pfam" id="PF02911">
    <property type="entry name" value="Formyl_trans_C"/>
    <property type="match status" value="1"/>
</dbReference>
<dbReference type="RefSeq" id="WP_095335195.1">
    <property type="nucleotide sequence ID" value="NZ_NQNY01000020.1"/>
</dbReference>
<dbReference type="NCBIfam" id="TIGR00460">
    <property type="entry name" value="fmt"/>
    <property type="match status" value="1"/>
</dbReference>
<dbReference type="EC" id="2.1.2.9" evidence="2 5"/>
<dbReference type="PANTHER" id="PTHR11138:SF5">
    <property type="entry name" value="METHIONYL-TRNA FORMYLTRANSFERASE, MITOCHONDRIAL"/>
    <property type="match status" value="1"/>
</dbReference>
<evidence type="ECO:0000256" key="4">
    <source>
        <dbReference type="ARBA" id="ARBA00022917"/>
    </source>
</evidence>
<feature type="domain" description="Formyl transferase N-terminal" evidence="6">
    <location>
        <begin position="15"/>
        <end position="183"/>
    </location>
</feature>
<dbReference type="PANTHER" id="PTHR11138">
    <property type="entry name" value="METHIONYL-TRNA FORMYLTRANSFERASE"/>
    <property type="match status" value="1"/>
</dbReference>
<accession>A0A269TJJ0</accession>
<dbReference type="InterPro" id="IPR044135">
    <property type="entry name" value="Met-tRNA-FMT_C"/>
</dbReference>
<feature type="domain" description="Formyl transferase C-terminal" evidence="7">
    <location>
        <begin position="208"/>
        <end position="295"/>
    </location>
</feature>
<proteinExistence type="inferred from homology"/>
<comment type="catalytic activity">
    <reaction evidence="5">
        <text>L-methionyl-tRNA(fMet) + (6R)-10-formyltetrahydrofolate = N-formyl-L-methionyl-tRNA(fMet) + (6S)-5,6,7,8-tetrahydrofolate + H(+)</text>
        <dbReference type="Rhea" id="RHEA:24380"/>
        <dbReference type="Rhea" id="RHEA-COMP:9952"/>
        <dbReference type="Rhea" id="RHEA-COMP:9953"/>
        <dbReference type="ChEBI" id="CHEBI:15378"/>
        <dbReference type="ChEBI" id="CHEBI:57453"/>
        <dbReference type="ChEBI" id="CHEBI:78530"/>
        <dbReference type="ChEBI" id="CHEBI:78844"/>
        <dbReference type="ChEBI" id="CHEBI:195366"/>
        <dbReference type="EC" id="2.1.2.9"/>
    </reaction>
</comment>